<dbReference type="Proteomes" id="UP000000238">
    <property type="component" value="Chromosome"/>
</dbReference>
<reference evidence="1 2" key="1">
    <citation type="journal article" date="2005" name="Nucleic Acids Res.">
        <title>Genomic blueprint of Hahella chejuensis, a marine microbe producing an algicidal agent.</title>
        <authorList>
            <person name="Jeong H."/>
            <person name="Yim J.H."/>
            <person name="Lee C."/>
            <person name="Choi S.-H."/>
            <person name="Park Y.K."/>
            <person name="Yoon S.H."/>
            <person name="Hur C.-G."/>
            <person name="Kang H.-Y."/>
            <person name="Kim D."/>
            <person name="Lee H.H."/>
            <person name="Park K.H."/>
            <person name="Park S.-H."/>
            <person name="Park H.-S."/>
            <person name="Lee H.K."/>
            <person name="Oh T.K."/>
            <person name="Kim J.F."/>
        </authorList>
    </citation>
    <scope>NUCLEOTIDE SEQUENCE [LARGE SCALE GENOMIC DNA]</scope>
    <source>
        <strain evidence="1 2">KCTC 2396</strain>
    </source>
</reference>
<gene>
    <name evidence="1" type="ordered locus">HCH_06953</name>
</gene>
<dbReference type="SUPFAM" id="SSF53474">
    <property type="entry name" value="alpha/beta-Hydrolases"/>
    <property type="match status" value="1"/>
</dbReference>
<dbReference type="Gene3D" id="3.40.50.1820">
    <property type="entry name" value="alpha/beta hydrolase"/>
    <property type="match status" value="1"/>
</dbReference>
<dbReference type="AlphaFoldDB" id="Q2S705"/>
<dbReference type="KEGG" id="hch:HCH_06953"/>
<dbReference type="OrthoDB" id="9764953at2"/>
<keyword evidence="2" id="KW-1185">Reference proteome</keyword>
<dbReference type="RefSeq" id="WP_011400619.1">
    <property type="nucleotide sequence ID" value="NC_007645.1"/>
</dbReference>
<evidence type="ECO:0000313" key="1">
    <source>
        <dbReference type="EMBL" id="ABC33569.1"/>
    </source>
</evidence>
<sequence>MNMDQEKPGACLALRKVVSVFFITAMISAPAFAADLVCSYGDGQTFLKWNEINDPTVRYQIYRGTQPFQVNEASQTVLVGDAELLGDAEFGSGLNKRRSGRPFLTPFFPMTKGEGLYAHTIRQYTATAYYAVFPNRGGQRLESVEEVAFGCEVSNERVAKTVPFLQENAGGVHYFTHWGAHYDTAVQKAFSNTPSYPFTFGIEGDLSKPDQPLFVGFHPRRADPAKTPEFEVKPGAFDNPAEDEIVYYPENFNTNLLDACGGDATQPSCERGPVEFVNDFWYGYPDRLGIRNCSAKELPRNSNGQVIIRDYSRQRVLHIISWLKGRLIKEGEELKPVIDPNRVYAGGYSMGGIGALFTAVASPEIFAAVMASAPKFNFAASYSEQSDQWDIGETERCYGDHLWGDIPSSTVFVDTEGVWIYDRLNLSYLVDHARADLPIMYVINGKNDNVVSWDEKPEFYHTMEANKQLGYFFWDQRVKGGKAHTPVGGEWDPMIDFSTIYAYRKNQSYPVFTNVQGADDPGAGSPMDGDAVGVLNGYLTWDMHTVIDTPVRFRMTLKLRSLRKCVRFNPERECLQMGRAHASSDVVTADVSLRGLQSFVVEPKGVYLYKATNPENPSEIYQSGLAKADPNGLITIEGLQVRDAGVTLLLGKAEDGMNH</sequence>
<dbReference type="InterPro" id="IPR029058">
    <property type="entry name" value="AB_hydrolase_fold"/>
</dbReference>
<evidence type="ECO:0000313" key="2">
    <source>
        <dbReference type="Proteomes" id="UP000000238"/>
    </source>
</evidence>
<proteinExistence type="predicted"/>
<dbReference type="eggNOG" id="COG1506">
    <property type="taxonomic scope" value="Bacteria"/>
</dbReference>
<dbReference type="EMBL" id="CP000155">
    <property type="protein sequence ID" value="ABC33569.1"/>
    <property type="molecule type" value="Genomic_DNA"/>
</dbReference>
<dbReference type="InterPro" id="IPR000801">
    <property type="entry name" value="Esterase-like"/>
</dbReference>
<name>Q2S705_HAHCH</name>
<accession>Q2S705</accession>
<dbReference type="STRING" id="349521.HCH_06953"/>
<dbReference type="HOGENOM" id="CLU_416062_0_0_6"/>
<evidence type="ECO:0008006" key="3">
    <source>
        <dbReference type="Google" id="ProtNLM"/>
    </source>
</evidence>
<dbReference type="Pfam" id="PF00756">
    <property type="entry name" value="Esterase"/>
    <property type="match status" value="1"/>
</dbReference>
<protein>
    <recommendedName>
        <fullName evidence="3">Peptidase S9 prolyl oligopeptidase catalytic domain-containing protein</fullName>
    </recommendedName>
</protein>
<organism evidence="1 2">
    <name type="scientific">Hahella chejuensis (strain KCTC 2396)</name>
    <dbReference type="NCBI Taxonomy" id="349521"/>
    <lineage>
        <taxon>Bacteria</taxon>
        <taxon>Pseudomonadati</taxon>
        <taxon>Pseudomonadota</taxon>
        <taxon>Gammaproteobacteria</taxon>
        <taxon>Oceanospirillales</taxon>
        <taxon>Hahellaceae</taxon>
        <taxon>Hahella</taxon>
    </lineage>
</organism>